<feature type="chain" id="PRO_5026889531" description="Glycoside hydrolase family 42 N-terminal domain-containing protein" evidence="1">
    <location>
        <begin position="22"/>
        <end position="839"/>
    </location>
</feature>
<dbReference type="RefSeq" id="WP_160628161.1">
    <property type="nucleotide sequence ID" value="NZ_CP047593.1"/>
</dbReference>
<accession>A0A6P1MDF7</accession>
<evidence type="ECO:0008006" key="4">
    <source>
        <dbReference type="Google" id="ProtNLM"/>
    </source>
</evidence>
<feature type="signal peptide" evidence="1">
    <location>
        <begin position="1"/>
        <end position="21"/>
    </location>
</feature>
<name>A0A6P1MDF7_9BACT</name>
<gene>
    <name evidence="2" type="ORF">GT409_06625</name>
</gene>
<dbReference type="AlphaFoldDB" id="A0A6P1MDF7"/>
<keyword evidence="1" id="KW-0732">Signal</keyword>
<evidence type="ECO:0000313" key="3">
    <source>
        <dbReference type="Proteomes" id="UP000464954"/>
    </source>
</evidence>
<dbReference type="KEGG" id="taer:GT409_06625"/>
<dbReference type="EMBL" id="CP047593">
    <property type="protein sequence ID" value="QHI69135.1"/>
    <property type="molecule type" value="Genomic_DNA"/>
</dbReference>
<evidence type="ECO:0000256" key="1">
    <source>
        <dbReference type="SAM" id="SignalP"/>
    </source>
</evidence>
<sequence length="839" mass="94583">MHTTRKNLLLTITLIAGTAFSEVSNAWKLPACASQTSETVTIEPQKSKKNTIATQRIPGPFKAGELLRFSADAELTDIRDEKGNSKLKPFDLNLEPRNVCLTLAQIDPAGRVLCAPGSERALGTKTIHLELETVVQENVKEIELRLLATFVTGKVTFTNFRFEKAEAAPLQKLPEAKVVKNENGACEWTINGEKQPLAMYFGNNQFNRDDRILEEMEKAVAAGVPVLSFNLYLPAMVSNSETLKMIERFMKPFPDAYFIPRIWLGPGSEWQQSFPAEMMKYADGQIGGYASPCSEPWKNFTDHNLRELVNLIRRSPYAQQCVGFKLTYYQTGEWIFWDPHRAAGFEEPVRRAFGKPVPTEEERNAAVEGLFRDPEIQQRVIEFSKFYNTVNADNIIRFSRSVKEAADGPTLTATFYGYLFELAWHEKWLQQGGHLGLEKLYRSPAVDIVGAPYSYNPIGRGFGLPVDLHGPFDGANAFGKLVMTEEDTFTHLAEDVPEVVKGYAPGYASRTKNMDETLAVLHRDLGVVTAHNQILLWQNLFSEGRFNNNQIWDMYKPYLAWMKQRQAPAFTPQVAVLADPDAVTMLKTDAYGLTERWLYQNRFFLNRVDTTIGYFQTSEIDQLSDRTRCIILLTPWSLTEDQKAVLKSRFMKDGRTIIFCGTTALDTIELKKQEGAIMPESRLDNGSLFGRRQFGRQNEQPVAPTFAVADHKADTFAHYTATGEPSCATKKMRGWTAAFLGSPGMPALQWRKLFKEAGCHLYLADESFSTDFDRPDFIQAGGNFLMVQSATGGEKSIRLPKEASKIYRFDHTEPKLMKTNSDTLHISLQPGVPAFLVTE</sequence>
<evidence type="ECO:0000313" key="2">
    <source>
        <dbReference type="EMBL" id="QHI69135.1"/>
    </source>
</evidence>
<reference evidence="2 3" key="1">
    <citation type="submission" date="2020-01" db="EMBL/GenBank/DDBJ databases">
        <title>Ponticoccus aerotolerans gen. nov., sp. nov., an anaerobic bacterium and proposal of Ponticoccusceae fam. nov., Ponticoccusles ord. nov. and Ponticoccuse classis nov. in the phylum Kiritimatiellaeota.</title>
        <authorList>
            <person name="Zhou L.Y."/>
            <person name="Du Z.J."/>
        </authorList>
    </citation>
    <scope>NUCLEOTIDE SEQUENCE [LARGE SCALE GENOMIC DNA]</scope>
    <source>
        <strain evidence="2 3">S-5007</strain>
    </source>
</reference>
<organism evidence="2 3">
    <name type="scientific">Tichowtungia aerotolerans</name>
    <dbReference type="NCBI Taxonomy" id="2697043"/>
    <lineage>
        <taxon>Bacteria</taxon>
        <taxon>Pseudomonadati</taxon>
        <taxon>Kiritimatiellota</taxon>
        <taxon>Tichowtungiia</taxon>
        <taxon>Tichowtungiales</taxon>
        <taxon>Tichowtungiaceae</taxon>
        <taxon>Tichowtungia</taxon>
    </lineage>
</organism>
<dbReference type="Proteomes" id="UP000464954">
    <property type="component" value="Chromosome"/>
</dbReference>
<keyword evidence="3" id="KW-1185">Reference proteome</keyword>
<protein>
    <recommendedName>
        <fullName evidence="4">Glycoside hydrolase family 42 N-terminal domain-containing protein</fullName>
    </recommendedName>
</protein>
<proteinExistence type="predicted"/>